<feature type="compositionally biased region" description="Basic and acidic residues" evidence="1">
    <location>
        <begin position="132"/>
        <end position="151"/>
    </location>
</feature>
<dbReference type="PIRSF" id="PIRSF000390">
    <property type="entry name" value="PLP_StrS"/>
    <property type="match status" value="1"/>
</dbReference>
<organism evidence="2 3">
    <name type="scientific">Durusdinium trenchii</name>
    <dbReference type="NCBI Taxonomy" id="1381693"/>
    <lineage>
        <taxon>Eukaryota</taxon>
        <taxon>Sar</taxon>
        <taxon>Alveolata</taxon>
        <taxon>Dinophyceae</taxon>
        <taxon>Suessiales</taxon>
        <taxon>Symbiodiniaceae</taxon>
        <taxon>Durusdinium</taxon>
    </lineage>
</organism>
<feature type="region of interest" description="Disordered" evidence="1">
    <location>
        <begin position="132"/>
        <end position="161"/>
    </location>
</feature>
<dbReference type="InterPro" id="IPR000653">
    <property type="entry name" value="DegT/StrS_aminotransferase"/>
</dbReference>
<dbReference type="InterPro" id="IPR015424">
    <property type="entry name" value="PyrdxlP-dep_Trfase"/>
</dbReference>
<dbReference type="Gene3D" id="3.90.1150.10">
    <property type="entry name" value="Aspartate Aminotransferase, domain 1"/>
    <property type="match status" value="1"/>
</dbReference>
<dbReference type="EMBL" id="CAXAMM010007224">
    <property type="protein sequence ID" value="CAK9013609.1"/>
    <property type="molecule type" value="Genomic_DNA"/>
</dbReference>
<evidence type="ECO:0000313" key="2">
    <source>
        <dbReference type="EMBL" id="CAK9013609.1"/>
    </source>
</evidence>
<dbReference type="Pfam" id="PF01041">
    <property type="entry name" value="DegT_DnrJ_EryC1"/>
    <property type="match status" value="2"/>
</dbReference>
<reference evidence="2 3" key="1">
    <citation type="submission" date="2024-02" db="EMBL/GenBank/DDBJ databases">
        <authorList>
            <person name="Chen Y."/>
            <person name="Shah S."/>
            <person name="Dougan E. K."/>
            <person name="Thang M."/>
            <person name="Chan C."/>
        </authorList>
    </citation>
    <scope>NUCLEOTIDE SEQUENCE [LARGE SCALE GENOMIC DNA]</scope>
</reference>
<comment type="caution">
    <text evidence="2">The sequence shown here is derived from an EMBL/GenBank/DDBJ whole genome shotgun (WGS) entry which is preliminary data.</text>
</comment>
<sequence length="441" mass="49346">MDLSTTAFAVNTPKFWGGEKELVADCIETGWISSEGPAVKEFESKMASRCSRRHAIACANGTAALDIAVKALNLSEGDEVRTAPNQRQSLEETRHYTMSYDVQEKRLVTHERESTCEHNIWEKEGRCDSSKLLHHLSDHPGDEHEGQKTTEETNTQTNTSEDATFNMDVSQLASKITPKTKAIICVHTYHFPVDMEPVLALAKEHGIKVIEDAAEMIGQTCLGRPCGSFGEISTMSFYPNKHITTGEGGMVLCDDPELAERCQQLRNLCFDPKKRRFVHEDLGWNYRMTNLQAALGLGQLLHLDEAVQRKREIGRLYSKLLKGCPGLILPPDDLRSETNIYWVYGVELLPSVPCEADEVMKHLAAAKVGTRPFFWPMHEQPVFLQMGLFKGQSFPVAERIARRGFYIPSGGETSHTRRAGCILGHCTAWLGCLDRRDHGAT</sequence>
<evidence type="ECO:0000313" key="3">
    <source>
        <dbReference type="Proteomes" id="UP001642464"/>
    </source>
</evidence>
<dbReference type="Proteomes" id="UP001642464">
    <property type="component" value="Unassembled WGS sequence"/>
</dbReference>
<evidence type="ECO:0000256" key="1">
    <source>
        <dbReference type="SAM" id="MobiDB-lite"/>
    </source>
</evidence>
<protein>
    <submittedName>
        <fullName evidence="2">GDP-perosamine synthase</fullName>
    </submittedName>
</protein>
<dbReference type="PANTHER" id="PTHR30244:SF34">
    <property type="entry name" value="DTDP-4-AMINO-4,6-DIDEOXYGALACTOSE TRANSAMINASE"/>
    <property type="match status" value="1"/>
</dbReference>
<name>A0ABP0JGZ5_9DINO</name>
<dbReference type="PANTHER" id="PTHR30244">
    <property type="entry name" value="TRANSAMINASE"/>
    <property type="match status" value="1"/>
</dbReference>
<dbReference type="Gene3D" id="3.40.640.10">
    <property type="entry name" value="Type I PLP-dependent aspartate aminotransferase-like (Major domain)"/>
    <property type="match status" value="2"/>
</dbReference>
<keyword evidence="3" id="KW-1185">Reference proteome</keyword>
<proteinExistence type="predicted"/>
<dbReference type="InterPro" id="IPR015422">
    <property type="entry name" value="PyrdxlP-dep_Trfase_small"/>
</dbReference>
<dbReference type="SUPFAM" id="SSF53383">
    <property type="entry name" value="PLP-dependent transferases"/>
    <property type="match status" value="2"/>
</dbReference>
<dbReference type="InterPro" id="IPR015421">
    <property type="entry name" value="PyrdxlP-dep_Trfase_major"/>
</dbReference>
<accession>A0ABP0JGZ5</accession>
<dbReference type="CDD" id="cd00616">
    <property type="entry name" value="AHBA_syn"/>
    <property type="match status" value="1"/>
</dbReference>
<gene>
    <name evidence="2" type="ORF">SCF082_LOCUS12003</name>
</gene>